<accession>A0AC58UHF6</accession>
<evidence type="ECO:0000313" key="2">
    <source>
        <dbReference type="RefSeq" id="XP_075108915.1"/>
    </source>
</evidence>
<reference evidence="1" key="1">
    <citation type="journal article" date="2014" name="Nat. Commun.">
        <title>The tobacco genome sequence and its comparison with those of tomato and potato.</title>
        <authorList>
            <person name="Sierro N."/>
            <person name="Battey J.N."/>
            <person name="Ouadi S."/>
            <person name="Bakaher N."/>
            <person name="Bovet L."/>
            <person name="Willig A."/>
            <person name="Goepfert S."/>
            <person name="Peitsch M.C."/>
            <person name="Ivanov N.V."/>
        </authorList>
    </citation>
    <scope>NUCLEOTIDE SEQUENCE [LARGE SCALE GENOMIC DNA]</scope>
</reference>
<name>A0AC58UHF6_TOBAC</name>
<sequence length="908" mass="101878">MAVDNQTLSPGVVDDTASSVQTPPQITLTHDSSHPFYLHPSDSPGMILVNYIFDGRSYGGWRRAVLIALSSKNKLGFIDGTISVPAVSTTSPKLWSRCNDMVISWLLNSLSKEIAESVLYSKTAREIWKELEDRFGQSNGALLYQLQKELSDTVQGSSDIAGYYTKVKRIWDELDSLDTCVHCSCDCSCGGKSRSLKSHQDGRLIQFLMGLNEAYSGGDTYGSHPVESAFMAARQQYGGQKLGSSKKKGNYEGKKNNLICSYSLAAEDGGNQTFNATERAITQEQYNNLCQLLQQVKSGSQGDMNSEVNVTANYAGIPKHPFYNTLNFVMWILHSGDSEHMTCDFSLLFNVKTLPKPVYVNLPNSQRVRVTQAGSVYIMSNFIMKNVLFLPSFRYNILSVHRFCQQADSLLIFSAFGAILQAPSMKRPVVLGKLRKGIYLLHSIKPSASLLSRIKDSSPFLSSYNRSSSQSLYRMKDFCPSSSSCSRTSNQCLFSVSCSADISSDVTLWHNRLGHLPLINMKNISTIYCSSSSTLLDHCDICARARQVKLPFPSSSMSTKDIFELIHIDIWGPYKKPTHDGYRYFLTIVDDYSKGTWTYLLSTKSNAFTVLKQFLAMVKRQFDRKVKVIRSDNALELGGSMESSFFLASKGIIYQTSCVYSPQQNGIVERKHMHLLETCRALLFQSKLPISYWEECLLTATYLINRFPSKVLKFKTPYELLFGMPPSYHSIKVFGCLVYDCTSSPHRTKLDPKAVPYNSPIFPTNTDFSLMHSPNQSSHSQPIVPSIQEIRKSSRTHKTPAYLQDYVCNSVFLTNLTASCFSTPILLTILPFSALSLTNQSMLNSMSYIIEPTSYSQAALHPGWQEAMAKEFEALELNKTWDIVPLPTGKRALPCKWVYKVKYKSMDH</sequence>
<organism evidence="1 2">
    <name type="scientific">Nicotiana tabacum</name>
    <name type="common">Common tobacco</name>
    <dbReference type="NCBI Taxonomy" id="4097"/>
    <lineage>
        <taxon>Eukaryota</taxon>
        <taxon>Viridiplantae</taxon>
        <taxon>Streptophyta</taxon>
        <taxon>Embryophyta</taxon>
        <taxon>Tracheophyta</taxon>
        <taxon>Spermatophyta</taxon>
        <taxon>Magnoliopsida</taxon>
        <taxon>eudicotyledons</taxon>
        <taxon>Gunneridae</taxon>
        <taxon>Pentapetalae</taxon>
        <taxon>asterids</taxon>
        <taxon>lamiids</taxon>
        <taxon>Solanales</taxon>
        <taxon>Solanaceae</taxon>
        <taxon>Nicotianoideae</taxon>
        <taxon>Nicotianeae</taxon>
        <taxon>Nicotiana</taxon>
    </lineage>
</organism>
<evidence type="ECO:0000313" key="1">
    <source>
        <dbReference type="Proteomes" id="UP000790787"/>
    </source>
</evidence>
<keyword evidence="1" id="KW-1185">Reference proteome</keyword>
<reference evidence="2" key="2">
    <citation type="submission" date="2025-08" db="UniProtKB">
        <authorList>
            <consortium name="RefSeq"/>
        </authorList>
    </citation>
    <scope>IDENTIFICATION</scope>
    <source>
        <tissue evidence="2">Leaf</tissue>
    </source>
</reference>
<protein>
    <submittedName>
        <fullName evidence="2">Uncharacterized protein LOC142180748</fullName>
    </submittedName>
</protein>
<dbReference type="Proteomes" id="UP000790787">
    <property type="component" value="Chromosome 5"/>
</dbReference>
<gene>
    <name evidence="2" type="primary">LOC142180748</name>
</gene>
<proteinExistence type="predicted"/>
<dbReference type="RefSeq" id="XP_075108915.1">
    <property type="nucleotide sequence ID" value="XM_075252814.1"/>
</dbReference>